<protein>
    <recommendedName>
        <fullName evidence="3">FHA domain-containing protein</fullName>
    </recommendedName>
</protein>
<reference evidence="4 5" key="1">
    <citation type="journal article" date="2017" name="Mycologia">
        <title>Bifiguratus adelaidae, gen. et sp. nov., a new member of Mucoromycotina in endophytic and soil-dwelling habitats.</title>
        <authorList>
            <person name="Torres-Cruz T.J."/>
            <person name="Billingsley Tobias T.L."/>
            <person name="Almatruk M."/>
            <person name="Hesse C."/>
            <person name="Kuske C.R."/>
            <person name="Desiro A."/>
            <person name="Benucci G.M."/>
            <person name="Bonito G."/>
            <person name="Stajich J.E."/>
            <person name="Dunlap C."/>
            <person name="Arnold A.E."/>
            <person name="Porras-Alfaro A."/>
        </authorList>
    </citation>
    <scope>NUCLEOTIDE SEQUENCE [LARGE SCALE GENOMIC DNA]</scope>
    <source>
        <strain evidence="4 5">AZ0501</strain>
    </source>
</reference>
<dbReference type="PANTHER" id="PTHR15715">
    <property type="entry name" value="CENTROSOMAL PROTEIN OF 170 KDA"/>
    <property type="match status" value="1"/>
</dbReference>
<dbReference type="SMART" id="SM00240">
    <property type="entry name" value="FHA"/>
    <property type="match status" value="1"/>
</dbReference>
<evidence type="ECO:0000256" key="2">
    <source>
        <dbReference type="SAM" id="MobiDB-lite"/>
    </source>
</evidence>
<keyword evidence="1" id="KW-0175">Coiled coil</keyword>
<dbReference type="GO" id="GO:0005737">
    <property type="term" value="C:cytoplasm"/>
    <property type="evidence" value="ECO:0007669"/>
    <property type="project" value="TreeGrafter"/>
</dbReference>
<dbReference type="SUPFAM" id="SSF49879">
    <property type="entry name" value="SMAD/FHA domain"/>
    <property type="match status" value="1"/>
</dbReference>
<dbReference type="PROSITE" id="PS50006">
    <property type="entry name" value="FHA_DOMAIN"/>
    <property type="match status" value="1"/>
</dbReference>
<dbReference type="Proteomes" id="UP000242875">
    <property type="component" value="Unassembled WGS sequence"/>
</dbReference>
<evidence type="ECO:0000259" key="3">
    <source>
        <dbReference type="PROSITE" id="PS50006"/>
    </source>
</evidence>
<dbReference type="EMBL" id="MVBO01000070">
    <property type="protein sequence ID" value="OZJ03761.1"/>
    <property type="molecule type" value="Genomic_DNA"/>
</dbReference>
<dbReference type="OrthoDB" id="687730at2759"/>
<proteinExistence type="predicted"/>
<evidence type="ECO:0000313" key="5">
    <source>
        <dbReference type="Proteomes" id="UP000242875"/>
    </source>
</evidence>
<name>A0A261XZK0_9FUNG</name>
<feature type="region of interest" description="Disordered" evidence="2">
    <location>
        <begin position="382"/>
        <end position="406"/>
    </location>
</feature>
<organism evidence="4 5">
    <name type="scientific">Bifiguratus adelaidae</name>
    <dbReference type="NCBI Taxonomy" id="1938954"/>
    <lineage>
        <taxon>Eukaryota</taxon>
        <taxon>Fungi</taxon>
        <taxon>Fungi incertae sedis</taxon>
        <taxon>Mucoromycota</taxon>
        <taxon>Mucoromycotina</taxon>
        <taxon>Endogonomycetes</taxon>
        <taxon>Endogonales</taxon>
        <taxon>Endogonales incertae sedis</taxon>
        <taxon>Bifiguratus</taxon>
    </lineage>
</organism>
<feature type="region of interest" description="Disordered" evidence="2">
    <location>
        <begin position="173"/>
        <end position="193"/>
    </location>
</feature>
<dbReference type="InterPro" id="IPR051176">
    <property type="entry name" value="Cent_Immune-Sig_Mod"/>
</dbReference>
<dbReference type="AlphaFoldDB" id="A0A261XZK0"/>
<dbReference type="InterPro" id="IPR000253">
    <property type="entry name" value="FHA_dom"/>
</dbReference>
<dbReference type="PANTHER" id="PTHR15715:SF37">
    <property type="entry name" value="LD47843P"/>
    <property type="match status" value="1"/>
</dbReference>
<sequence>MSSKGSMANLTPEDNEYQETDHPTLILTPVDENFIPKTLDLPAGAKVKIGRQTSTKTLPSSVNGYFDSKVLSRTHAEIWQDKGRVLIKDVKSSNGTFLNGNRLSNEGEESGPVELNTDDILEFGIDIMNEDGSILYHKIATRVHIHPKPFATMDNSTLQSLGVDTSALSTPLLTPSSSIESTKHSKSSSGHSKGISLETLESLVSTLQAEVQKTLLSNAELITIKSVMEEVNESFLQNPPNTEMSPPKDSVEELQNSLHATKDLLASTQSALSSAQTELDVAKSQLSHLVNANESLNLHLMEVQKVNLQLEDEVDRLKERQNDSESHLVSRSKERNVDDWVEEDWEQALEESIQGPGITLNIHGCKRLFQVAPGHYVLSEDVDKLPKQKQRPESSDDQMTKHDTDIANTRRIQVMFAGKVLRFTV</sequence>
<accession>A0A261XZK0</accession>
<dbReference type="InterPro" id="IPR008984">
    <property type="entry name" value="SMAD_FHA_dom_sf"/>
</dbReference>
<evidence type="ECO:0000313" key="4">
    <source>
        <dbReference type="EMBL" id="OZJ03761.1"/>
    </source>
</evidence>
<feature type="region of interest" description="Disordered" evidence="2">
    <location>
        <begin position="1"/>
        <end position="20"/>
    </location>
</feature>
<gene>
    <name evidence="4" type="ORF">BZG36_03072</name>
</gene>
<keyword evidence="5" id="KW-1185">Reference proteome</keyword>
<evidence type="ECO:0000256" key="1">
    <source>
        <dbReference type="SAM" id="Coils"/>
    </source>
</evidence>
<feature type="coiled-coil region" evidence="1">
    <location>
        <begin position="265"/>
        <end position="327"/>
    </location>
</feature>
<feature type="compositionally biased region" description="Basic and acidic residues" evidence="2">
    <location>
        <begin position="382"/>
        <end position="405"/>
    </location>
</feature>
<dbReference type="Pfam" id="PF00498">
    <property type="entry name" value="FHA"/>
    <property type="match status" value="1"/>
</dbReference>
<dbReference type="Gene3D" id="2.60.200.20">
    <property type="match status" value="1"/>
</dbReference>
<feature type="domain" description="FHA" evidence="3">
    <location>
        <begin position="47"/>
        <end position="103"/>
    </location>
</feature>
<comment type="caution">
    <text evidence="4">The sequence shown here is derived from an EMBL/GenBank/DDBJ whole genome shotgun (WGS) entry which is preliminary data.</text>
</comment>